<reference evidence="5" key="2">
    <citation type="submission" date="2021-04" db="EMBL/GenBank/DDBJ databases">
        <authorList>
            <person name="Gilroy R."/>
        </authorList>
    </citation>
    <scope>NUCLEOTIDE SEQUENCE</scope>
    <source>
        <strain evidence="5">5134</strain>
    </source>
</reference>
<dbReference type="AlphaFoldDB" id="A0A9D2CCQ9"/>
<evidence type="ECO:0000313" key="5">
    <source>
        <dbReference type="EMBL" id="HIY68825.1"/>
    </source>
</evidence>
<dbReference type="PANTHER" id="PTHR43280">
    <property type="entry name" value="ARAC-FAMILY TRANSCRIPTIONAL REGULATOR"/>
    <property type="match status" value="1"/>
</dbReference>
<keyword evidence="1" id="KW-0805">Transcription regulation</keyword>
<dbReference type="Gene3D" id="1.10.10.60">
    <property type="entry name" value="Homeodomain-like"/>
    <property type="match status" value="1"/>
</dbReference>
<organism evidence="5 6">
    <name type="scientific">Candidatus Alistipes intestinigallinarum</name>
    <dbReference type="NCBI Taxonomy" id="2838440"/>
    <lineage>
        <taxon>Bacteria</taxon>
        <taxon>Pseudomonadati</taxon>
        <taxon>Bacteroidota</taxon>
        <taxon>Bacteroidia</taxon>
        <taxon>Bacteroidales</taxon>
        <taxon>Rikenellaceae</taxon>
        <taxon>Alistipes</taxon>
    </lineage>
</organism>
<dbReference type="EMBL" id="DXDA01000046">
    <property type="protein sequence ID" value="HIY68825.1"/>
    <property type="molecule type" value="Genomic_DNA"/>
</dbReference>
<accession>A0A9D2CCQ9</accession>
<sequence length="283" mass="33397">MSQINPLITTSEEQFIVGDSDFSYFEQRAYRLEGCAILFCRDGEAEVMVDQYQGRIGRNALMLLLPGAYLLFMDRSEDFRASYCTFSRDLFSEAAFRLDPVFFESVHRNPISNPPQQIVDGAQIWFQMAAYTYRDRQNLFRNTIIKNRLQNVLLEIYDKMQRFAIRQTRKFENTTRQMELFHRFAALVYEYCAQEREVAFYADKLCISTRYLSTIVRTVAHTSAKEFIDRAVMLEIRMMLRSTDLSVQEIAYRLKFPDQSYLGRFFKKHAGESPTEYRNAKRA</sequence>
<evidence type="ECO:0000256" key="3">
    <source>
        <dbReference type="ARBA" id="ARBA00023163"/>
    </source>
</evidence>
<dbReference type="PROSITE" id="PS01124">
    <property type="entry name" value="HTH_ARAC_FAMILY_2"/>
    <property type="match status" value="1"/>
</dbReference>
<keyword evidence="3" id="KW-0804">Transcription</keyword>
<evidence type="ECO:0000256" key="2">
    <source>
        <dbReference type="ARBA" id="ARBA00023125"/>
    </source>
</evidence>
<keyword evidence="2" id="KW-0238">DNA-binding</keyword>
<feature type="domain" description="HTH araC/xylS-type" evidence="4">
    <location>
        <begin position="182"/>
        <end position="280"/>
    </location>
</feature>
<evidence type="ECO:0000256" key="1">
    <source>
        <dbReference type="ARBA" id="ARBA00023015"/>
    </source>
</evidence>
<evidence type="ECO:0000313" key="6">
    <source>
        <dbReference type="Proteomes" id="UP000886844"/>
    </source>
</evidence>
<reference evidence="5" key="1">
    <citation type="journal article" date="2021" name="PeerJ">
        <title>Extensive microbial diversity within the chicken gut microbiome revealed by metagenomics and culture.</title>
        <authorList>
            <person name="Gilroy R."/>
            <person name="Ravi A."/>
            <person name="Getino M."/>
            <person name="Pursley I."/>
            <person name="Horton D.L."/>
            <person name="Alikhan N.F."/>
            <person name="Baker D."/>
            <person name="Gharbi K."/>
            <person name="Hall N."/>
            <person name="Watson M."/>
            <person name="Adriaenssens E.M."/>
            <person name="Foster-Nyarko E."/>
            <person name="Jarju S."/>
            <person name="Secka A."/>
            <person name="Antonio M."/>
            <person name="Oren A."/>
            <person name="Chaudhuri R.R."/>
            <person name="La Ragione R."/>
            <person name="Hildebrand F."/>
            <person name="Pallen M.J."/>
        </authorList>
    </citation>
    <scope>NUCLEOTIDE SEQUENCE</scope>
    <source>
        <strain evidence="5">5134</strain>
    </source>
</reference>
<evidence type="ECO:0000259" key="4">
    <source>
        <dbReference type="PROSITE" id="PS01124"/>
    </source>
</evidence>
<comment type="caution">
    <text evidence="5">The sequence shown here is derived from an EMBL/GenBank/DDBJ whole genome shotgun (WGS) entry which is preliminary data.</text>
</comment>
<dbReference type="GO" id="GO:0003700">
    <property type="term" value="F:DNA-binding transcription factor activity"/>
    <property type="evidence" value="ECO:0007669"/>
    <property type="project" value="InterPro"/>
</dbReference>
<proteinExistence type="predicted"/>
<dbReference type="SMART" id="SM00342">
    <property type="entry name" value="HTH_ARAC"/>
    <property type="match status" value="1"/>
</dbReference>
<dbReference type="InterPro" id="IPR018060">
    <property type="entry name" value="HTH_AraC"/>
</dbReference>
<dbReference type="PANTHER" id="PTHR43280:SF32">
    <property type="entry name" value="TRANSCRIPTIONAL REGULATORY PROTEIN"/>
    <property type="match status" value="1"/>
</dbReference>
<dbReference type="Proteomes" id="UP000886844">
    <property type="component" value="Unassembled WGS sequence"/>
</dbReference>
<dbReference type="GO" id="GO:0043565">
    <property type="term" value="F:sequence-specific DNA binding"/>
    <property type="evidence" value="ECO:0007669"/>
    <property type="project" value="InterPro"/>
</dbReference>
<gene>
    <name evidence="5" type="ORF">H9828_05365</name>
</gene>
<dbReference type="SUPFAM" id="SSF46689">
    <property type="entry name" value="Homeodomain-like"/>
    <property type="match status" value="1"/>
</dbReference>
<dbReference type="InterPro" id="IPR009057">
    <property type="entry name" value="Homeodomain-like_sf"/>
</dbReference>
<name>A0A9D2CCQ9_9BACT</name>
<dbReference type="Pfam" id="PF12833">
    <property type="entry name" value="HTH_18"/>
    <property type="match status" value="1"/>
</dbReference>
<protein>
    <submittedName>
        <fullName evidence="5">Helix-turn-helix domain-containing protein</fullName>
    </submittedName>
</protein>